<gene>
    <name evidence="3" type="ORF">PFICI_10906</name>
</gene>
<feature type="region of interest" description="Disordered" evidence="2">
    <location>
        <begin position="1321"/>
        <end position="1374"/>
    </location>
</feature>
<feature type="region of interest" description="Disordered" evidence="2">
    <location>
        <begin position="507"/>
        <end position="544"/>
    </location>
</feature>
<feature type="compositionally biased region" description="Low complexity" evidence="2">
    <location>
        <begin position="399"/>
        <end position="409"/>
    </location>
</feature>
<feature type="region of interest" description="Disordered" evidence="2">
    <location>
        <begin position="396"/>
        <end position="418"/>
    </location>
</feature>
<feature type="compositionally biased region" description="Basic residues" evidence="2">
    <location>
        <begin position="1"/>
        <end position="10"/>
    </location>
</feature>
<dbReference type="RefSeq" id="XP_007837678.1">
    <property type="nucleotide sequence ID" value="XM_007839487.1"/>
</dbReference>
<evidence type="ECO:0000313" key="3">
    <source>
        <dbReference type="EMBL" id="ETS77032.1"/>
    </source>
</evidence>
<evidence type="ECO:0000256" key="1">
    <source>
        <dbReference type="SAM" id="Coils"/>
    </source>
</evidence>
<feature type="region of interest" description="Disordered" evidence="2">
    <location>
        <begin position="237"/>
        <end position="269"/>
    </location>
</feature>
<feature type="region of interest" description="Disordered" evidence="2">
    <location>
        <begin position="163"/>
        <end position="189"/>
    </location>
</feature>
<dbReference type="InParanoid" id="W3WV52"/>
<dbReference type="eggNOG" id="ENOG502S6DU">
    <property type="taxonomic scope" value="Eukaryota"/>
</dbReference>
<feature type="region of interest" description="Disordered" evidence="2">
    <location>
        <begin position="460"/>
        <end position="493"/>
    </location>
</feature>
<feature type="coiled-coil region" evidence="1">
    <location>
        <begin position="1095"/>
        <end position="1136"/>
    </location>
</feature>
<dbReference type="OrthoDB" id="3647690at2759"/>
<sequence length="1407" mass="155160">MWRSRLRRRPPGLDPLQPALEARHQTGDTVIATGSFAAAGNTQEHKADETIPSMSSTVSEPSATANHGKNERKRPSSQTPSQSQRSKRRRSGRQDRKKRERPNTLKSQGFWPIKGIVQEASKDDGSSKYLVEWEGEDANGEPWPLEWVSEVTHEALYAWQTEQKAKAAESQTNVGDEEEETQQQEVRPKCTEVLDSQATGESSLETQSFNLLKIEVELKQRPDFDPSAYLAVAASSDSEAHLEDSKGDRIIPDSQEPSAFTTENSGPRVDTDFALLDSLDSQVSETVAEIPSRQPDWVTQRQSPIPEITSFLHTIPSPVPETSAQNSPSENWNLQPLFGPSDFQTQEPCNSLGAATDPEGSQDQSSQTLLSSSLLSRHPQPGIGSFDILSQAAQIVPHTQSQSTGTSSQARLLRDSGENSEFRGDIVLDSSRRSQNRQAQSQSSTQAFIGLHGNLRISSSAPPAYGLGPWPSRSQSSGQASFDESSTTHGTHDIRGVRSASHFSLPAQTSASDFKPSNIAGSRHSEGHRTLVRTMEDPNPPGERRQTLQERMRQLAQINFSGGPADTPPVDAPSPIKSQNLELVHPELPEVPLEPADILHISPSLLVPSVEMEHQDQSLSAFGHETIPLRETVYEYPPVPDNLSHLPDHMSHEQPATLDPSNLTMSIEHDMLGPENDDDGSPSIPTDNLQAPSEHHASPGLTESIHGDVAITNQPNILPFIDVRHHEYIITLPLASNLRPQYVEVIERSNTDLVAYNAAFTVPPYETPDAALVARVDGIFQQLLDICDLPPSLEAIQKMSPEKVSKYMRSTHSKYAFVGSLLEHLQKAEATAPKKILIVARPGAITSLLCTLLECMGYQPCHLRDGEILQDDGAVGAASGSWWLGSLIVTIHPSTDEQYVLQSEYDVVIGFDHTFRRDLLPRWTNEHPISMHLVHTTSIEHLSMRISDNIEPLTRKNYLLLAVCASLPEILNPDLESEEAHEITERFANYIHGVDLDDFYWDHQEPPDSIFEHIAANSQGSATQSNPLPNGSPDHVVGRKRSLDGADETEAEAKRLKTAPPGIITTKVAIAPQVPSTLKSFIGEGVAASDDDSVVQISVSRAKELQAKMAKLKAELASTRRQRDQYKELADRSNKEVESWTASVNRIQPRYMAALRDRGIAHKERDTAQKQHRDLESLLRVTQKDLASTKDALSESKQRLSEAQEALLSGGNPKAAKMVRIEKELEEGRVRVVDAEKRNALAQKDREYASAEYQNASHHAAELAKKNESLNDEIVKLKRLANDNIVKINQTQRNNEVKELLRRIEEKNTIVRELENDLNRAREQNTQLRSGRRETRQSSVPRSPRLAVSSPRGPSRRAATEVASGSASRGASPAFGPLEAGANIIPGVGSIFAGQQQGNGRYAHLRD</sequence>
<feature type="region of interest" description="Disordered" evidence="2">
    <location>
        <begin position="668"/>
        <end position="701"/>
    </location>
</feature>
<feature type="compositionally biased region" description="Low complexity" evidence="2">
    <location>
        <begin position="1363"/>
        <end position="1374"/>
    </location>
</feature>
<dbReference type="Proteomes" id="UP000030651">
    <property type="component" value="Unassembled WGS sequence"/>
</dbReference>
<keyword evidence="4" id="KW-1185">Reference proteome</keyword>
<dbReference type="GeneID" id="19275919"/>
<proteinExistence type="predicted"/>
<dbReference type="KEGG" id="pfy:PFICI_10906"/>
<feature type="compositionally biased region" description="Polar residues" evidence="2">
    <location>
        <begin position="472"/>
        <end position="489"/>
    </location>
</feature>
<dbReference type="EMBL" id="KI912116">
    <property type="protein sequence ID" value="ETS77032.1"/>
    <property type="molecule type" value="Genomic_DNA"/>
</dbReference>
<feature type="compositionally biased region" description="Basic residues" evidence="2">
    <location>
        <begin position="85"/>
        <end position="100"/>
    </location>
</feature>
<feature type="compositionally biased region" description="Low complexity" evidence="2">
    <location>
        <begin position="361"/>
        <end position="376"/>
    </location>
</feature>
<evidence type="ECO:0008006" key="5">
    <source>
        <dbReference type="Google" id="ProtNLM"/>
    </source>
</evidence>
<evidence type="ECO:0000256" key="2">
    <source>
        <dbReference type="SAM" id="MobiDB-lite"/>
    </source>
</evidence>
<feature type="compositionally biased region" description="Polar residues" evidence="2">
    <location>
        <begin position="255"/>
        <end position="265"/>
    </location>
</feature>
<evidence type="ECO:0000313" key="4">
    <source>
        <dbReference type="Proteomes" id="UP000030651"/>
    </source>
</evidence>
<feature type="compositionally biased region" description="Basic and acidic residues" evidence="2">
    <location>
        <begin position="238"/>
        <end position="251"/>
    </location>
</feature>
<feature type="region of interest" description="Disordered" evidence="2">
    <location>
        <begin position="1018"/>
        <end position="1056"/>
    </location>
</feature>
<reference evidence="4" key="1">
    <citation type="journal article" date="2015" name="BMC Genomics">
        <title>Genomic and transcriptomic analysis of the endophytic fungus Pestalotiopsis fici reveals its lifestyle and high potential for synthesis of natural products.</title>
        <authorList>
            <person name="Wang X."/>
            <person name="Zhang X."/>
            <person name="Liu L."/>
            <person name="Xiang M."/>
            <person name="Wang W."/>
            <person name="Sun X."/>
            <person name="Che Y."/>
            <person name="Guo L."/>
            <person name="Liu G."/>
            <person name="Guo L."/>
            <person name="Wang C."/>
            <person name="Yin W.B."/>
            <person name="Stadler M."/>
            <person name="Zhang X."/>
            <person name="Liu X."/>
        </authorList>
    </citation>
    <scope>NUCLEOTIDE SEQUENCE [LARGE SCALE GENOMIC DNA]</scope>
    <source>
        <strain evidence="4">W106-1 / CGMCC3.15140</strain>
    </source>
</reference>
<feature type="region of interest" description="Disordered" evidence="2">
    <location>
        <begin position="1"/>
        <end position="125"/>
    </location>
</feature>
<accession>W3WV52</accession>
<keyword evidence="1" id="KW-0175">Coiled coil</keyword>
<name>W3WV52_PESFW</name>
<feature type="compositionally biased region" description="Polar residues" evidence="2">
    <location>
        <begin position="52"/>
        <end position="67"/>
    </location>
</feature>
<protein>
    <recommendedName>
        <fullName evidence="5">Chromo domain-containing protein</fullName>
    </recommendedName>
</protein>
<feature type="compositionally biased region" description="Polar residues" evidence="2">
    <location>
        <begin position="1018"/>
        <end position="1029"/>
    </location>
</feature>
<feature type="compositionally biased region" description="Polar residues" evidence="2">
    <location>
        <begin position="320"/>
        <end position="334"/>
    </location>
</feature>
<dbReference type="HOGENOM" id="CLU_253913_0_0_1"/>
<feature type="region of interest" description="Disordered" evidence="2">
    <location>
        <begin position="315"/>
        <end position="377"/>
    </location>
</feature>
<dbReference type="OMA" id="TTHSIEH"/>
<organism evidence="3 4">
    <name type="scientific">Pestalotiopsis fici (strain W106-1 / CGMCC3.15140)</name>
    <dbReference type="NCBI Taxonomy" id="1229662"/>
    <lineage>
        <taxon>Eukaryota</taxon>
        <taxon>Fungi</taxon>
        <taxon>Dikarya</taxon>
        <taxon>Ascomycota</taxon>
        <taxon>Pezizomycotina</taxon>
        <taxon>Sordariomycetes</taxon>
        <taxon>Xylariomycetidae</taxon>
        <taxon>Amphisphaeriales</taxon>
        <taxon>Sporocadaceae</taxon>
        <taxon>Pestalotiopsis</taxon>
    </lineage>
</organism>